<name>A0AAQ3XJJ7_PASNO</name>
<feature type="region of interest" description="Disordered" evidence="1">
    <location>
        <begin position="260"/>
        <end position="291"/>
    </location>
</feature>
<sequence>MWLVFATLESMSNSLAKPKVHVGVKQDVACLEVAVDDRQPRVLVKIEQPSANPLDDLVPLPPAQRLLPLKQNDDRIKHRTKKDFVEALVDEELVDKELLVFLDAAAEQAHQVLVLELRNQDHLVLHLHMPLLRVTNSSSIIVTAARMEIAIRAILTVLLLLSPTAMTVVAESSEQKLFQPIFTERRSPSDPVTRAAKNIMFLASAVIGGVSVDSDASVIPKVRRPGARSIYATAYRAFLRRDRELAIATHVVALGRDPELATRSSGHRHRSNGVNRDGRPVSNSEGSLRDV</sequence>
<dbReference type="EMBL" id="CP144754">
    <property type="protein sequence ID" value="WVZ99042.1"/>
    <property type="molecule type" value="Genomic_DNA"/>
</dbReference>
<proteinExistence type="predicted"/>
<accession>A0AAQ3XJJ7</accession>
<evidence type="ECO:0000313" key="3">
    <source>
        <dbReference type="Proteomes" id="UP001341281"/>
    </source>
</evidence>
<evidence type="ECO:0000313" key="2">
    <source>
        <dbReference type="EMBL" id="WVZ99042.1"/>
    </source>
</evidence>
<dbReference type="Proteomes" id="UP001341281">
    <property type="component" value="Chromosome 10"/>
</dbReference>
<dbReference type="AlphaFoldDB" id="A0AAQ3XJJ7"/>
<organism evidence="2 3">
    <name type="scientific">Paspalum notatum var. saurae</name>
    <dbReference type="NCBI Taxonomy" id="547442"/>
    <lineage>
        <taxon>Eukaryota</taxon>
        <taxon>Viridiplantae</taxon>
        <taxon>Streptophyta</taxon>
        <taxon>Embryophyta</taxon>
        <taxon>Tracheophyta</taxon>
        <taxon>Spermatophyta</taxon>
        <taxon>Magnoliopsida</taxon>
        <taxon>Liliopsida</taxon>
        <taxon>Poales</taxon>
        <taxon>Poaceae</taxon>
        <taxon>PACMAD clade</taxon>
        <taxon>Panicoideae</taxon>
        <taxon>Andropogonodae</taxon>
        <taxon>Paspaleae</taxon>
        <taxon>Paspalinae</taxon>
        <taxon>Paspalum</taxon>
    </lineage>
</organism>
<reference evidence="2 3" key="1">
    <citation type="submission" date="2024-02" db="EMBL/GenBank/DDBJ databases">
        <title>High-quality chromosome-scale genome assembly of Pensacola bahiagrass (Paspalum notatum Flugge var. saurae).</title>
        <authorList>
            <person name="Vega J.M."/>
            <person name="Podio M."/>
            <person name="Orjuela J."/>
            <person name="Siena L.A."/>
            <person name="Pessino S.C."/>
            <person name="Combes M.C."/>
            <person name="Mariac C."/>
            <person name="Albertini E."/>
            <person name="Pupilli F."/>
            <person name="Ortiz J.P.A."/>
            <person name="Leblanc O."/>
        </authorList>
    </citation>
    <scope>NUCLEOTIDE SEQUENCE [LARGE SCALE GENOMIC DNA]</scope>
    <source>
        <strain evidence="2">R1</strain>
        <tissue evidence="2">Leaf</tissue>
    </source>
</reference>
<protein>
    <submittedName>
        <fullName evidence="2">Uncharacterized protein</fullName>
    </submittedName>
</protein>
<keyword evidence="3" id="KW-1185">Reference proteome</keyword>
<evidence type="ECO:0000256" key="1">
    <source>
        <dbReference type="SAM" id="MobiDB-lite"/>
    </source>
</evidence>
<gene>
    <name evidence="2" type="ORF">U9M48_044398</name>
</gene>
<feature type="compositionally biased region" description="Polar residues" evidence="1">
    <location>
        <begin position="281"/>
        <end position="291"/>
    </location>
</feature>